<feature type="domain" description="KAP NTPase" evidence="1">
    <location>
        <begin position="123"/>
        <end position="203"/>
    </location>
</feature>
<dbReference type="Pfam" id="PF07693">
    <property type="entry name" value="KAP_NTPase"/>
    <property type="match status" value="2"/>
</dbReference>
<dbReference type="RefSeq" id="WP_217861178.1">
    <property type="nucleotide sequence ID" value="NZ_CP077080.1"/>
</dbReference>
<organism evidence="2 3">
    <name type="scientific">Pseudomonas canavaninivorans</name>
    <dbReference type="NCBI Taxonomy" id="2842348"/>
    <lineage>
        <taxon>Bacteria</taxon>
        <taxon>Pseudomonadati</taxon>
        <taxon>Pseudomonadota</taxon>
        <taxon>Gammaproteobacteria</taxon>
        <taxon>Pseudomonadales</taxon>
        <taxon>Pseudomonadaceae</taxon>
        <taxon>Pseudomonas</taxon>
    </lineage>
</organism>
<name>A0ABX8QH87_PSECO</name>
<dbReference type="Proteomes" id="UP000824066">
    <property type="component" value="Chromosome"/>
</dbReference>
<evidence type="ECO:0000313" key="2">
    <source>
        <dbReference type="EMBL" id="QXI54224.1"/>
    </source>
</evidence>
<protein>
    <submittedName>
        <fullName evidence="2">KAP family NTPase</fullName>
    </submittedName>
</protein>
<gene>
    <name evidence="2" type="ORF">KSS97_04525</name>
</gene>
<keyword evidence="3" id="KW-1185">Reference proteome</keyword>
<evidence type="ECO:0000313" key="3">
    <source>
        <dbReference type="Proteomes" id="UP000824066"/>
    </source>
</evidence>
<sequence>MASSQSNEATKLLDYYLDDSVDTEYAIMLSAPWGAGKTHFIRKYLDHRSASLTEEKAPYYLYASLFGVTAISAIKDQFFAQIHPQLNSKGFQLFGNMASGVLEKFSGAKGGAQALKELLLNLDGKILVIDDLERCSMKISDVMGFINTLVEHEKLKVIILANESEIPKAQREDYDRQKEKLVGKTIEVKADPAEVLDKLTSDLKSGAVKEIVSAEKMALLATFNASKKPNYRNLRAVLADFERLVGVVDKRLSEAPDALKQLLLYMIATGCEARSADLSEAMLRQLPTTAFSVGRLFSKSEKTPTEQAFEMLNNRYPEVRWTDPIVSLKHLADLFFSGKIDVDAINDELARHPDVVGHAHIPAWRLLWDWSRMSKSEYEKAKTELLSELADEKLTHPGVILHVAGIAITLGGYGDHLIGGERDLLKYFTEYVFRLVDAGTLIPNKGVYGFDSMSAVGLGYSSYTNPEFTSIYTMVKDASAEVLRRQLKVKAHNYVARLATGPDSYSSLYEHGIEDENYAGAPFLHHTNVEDLAALLIADSRTNDQLFASLAKRYEHNFQIGQSLKAEYEWVENLKTHLLAMADADTAPFAKMLRDRVNYYFEKIGEGIGWPAPVS</sequence>
<feature type="domain" description="KAP NTPase" evidence="1">
    <location>
        <begin position="13"/>
        <end position="91"/>
    </location>
</feature>
<evidence type="ECO:0000259" key="1">
    <source>
        <dbReference type="Pfam" id="PF07693"/>
    </source>
</evidence>
<reference evidence="2 3" key="1">
    <citation type="journal article" date="2021" name="Microorganisms">
        <title>The Ever-Expanding Pseudomonas Genus: Description of 43 New Species and Partition of the Pseudomonas putida Group.</title>
        <authorList>
            <person name="Girard L."/>
            <person name="Lood C."/>
            <person name="Hofte M."/>
            <person name="Vandamme P."/>
            <person name="Rokni-Zadeh H."/>
            <person name="van Noort V."/>
            <person name="Lavigne R."/>
            <person name="De Mot R."/>
        </authorList>
    </citation>
    <scope>NUCLEOTIDE SEQUENCE [LARGE SCALE GENOMIC DNA]</scope>
    <source>
        <strain evidence="2 3">SWRI17</strain>
    </source>
</reference>
<accession>A0ABX8QH87</accession>
<proteinExistence type="predicted"/>
<dbReference type="InterPro" id="IPR011646">
    <property type="entry name" value="KAP_P-loop"/>
</dbReference>
<dbReference type="EMBL" id="CP077080">
    <property type="protein sequence ID" value="QXI54224.1"/>
    <property type="molecule type" value="Genomic_DNA"/>
</dbReference>